<dbReference type="KEGG" id="ttr:Tter_2276"/>
<organism evidence="3 4">
    <name type="scientific">Thermobaculum terrenum (strain ATCC BAA-798 / CCMEE 7001 / YNP1)</name>
    <dbReference type="NCBI Taxonomy" id="525904"/>
    <lineage>
        <taxon>Bacteria</taxon>
        <taxon>Bacillati</taxon>
        <taxon>Chloroflexota</taxon>
        <taxon>Chloroflexia</taxon>
        <taxon>Candidatus Thermobaculales</taxon>
        <taxon>Candidatus Thermobaculaceae</taxon>
        <taxon>Thermobaculum</taxon>
    </lineage>
</organism>
<keyword evidence="1" id="KW-1133">Transmembrane helix</keyword>
<feature type="transmembrane region" description="Helical" evidence="1">
    <location>
        <begin position="7"/>
        <end position="36"/>
    </location>
</feature>
<dbReference type="PANTHER" id="PTHR34351:SF2">
    <property type="entry name" value="DUF58 DOMAIN-CONTAINING PROTEIN"/>
    <property type="match status" value="1"/>
</dbReference>
<dbReference type="STRING" id="525904.Tter_2276"/>
<dbReference type="Pfam" id="PF01882">
    <property type="entry name" value="DUF58"/>
    <property type="match status" value="1"/>
</dbReference>
<accession>D1CHF4</accession>
<dbReference type="InterPro" id="IPR002881">
    <property type="entry name" value="DUF58"/>
</dbReference>
<proteinExistence type="predicted"/>
<dbReference type="OrthoDB" id="9812729at2"/>
<evidence type="ECO:0000313" key="4">
    <source>
        <dbReference type="Proteomes" id="UP000000323"/>
    </source>
</evidence>
<reference evidence="4" key="1">
    <citation type="journal article" date="2010" name="Stand. Genomic Sci.">
        <title>Complete genome sequence of 'Thermobaculum terrenum' type strain (YNP1).</title>
        <authorList>
            <person name="Kiss H."/>
            <person name="Cleland D."/>
            <person name="Lapidus A."/>
            <person name="Lucas S."/>
            <person name="Glavina Del Rio T."/>
            <person name="Nolan M."/>
            <person name="Tice H."/>
            <person name="Han C."/>
            <person name="Goodwin L."/>
            <person name="Pitluck S."/>
            <person name="Liolios K."/>
            <person name="Ivanova N."/>
            <person name="Mavromatis K."/>
            <person name="Ovchinnikova G."/>
            <person name="Pati A."/>
            <person name="Chen A."/>
            <person name="Palaniappan K."/>
            <person name="Land M."/>
            <person name="Hauser L."/>
            <person name="Chang Y."/>
            <person name="Jeffries C."/>
            <person name="Lu M."/>
            <person name="Brettin T."/>
            <person name="Detter J."/>
            <person name="Goker M."/>
            <person name="Tindall B."/>
            <person name="Beck B."/>
            <person name="McDermott T."/>
            <person name="Woyke T."/>
            <person name="Bristow J."/>
            <person name="Eisen J."/>
            <person name="Markowitz V."/>
            <person name="Hugenholtz P."/>
            <person name="Kyrpides N."/>
            <person name="Klenk H."/>
            <person name="Cheng J."/>
        </authorList>
    </citation>
    <scope>NUCLEOTIDE SEQUENCE [LARGE SCALE GENOMIC DNA]</scope>
    <source>
        <strain evidence="4">ATCC BAA-798 / YNP1</strain>
    </source>
</reference>
<keyword evidence="4" id="KW-1185">Reference proteome</keyword>
<dbReference type="Proteomes" id="UP000000323">
    <property type="component" value="Chromosome 2"/>
</dbReference>
<keyword evidence="1" id="KW-0472">Membrane</keyword>
<evidence type="ECO:0000256" key="1">
    <source>
        <dbReference type="SAM" id="Phobius"/>
    </source>
</evidence>
<dbReference type="AlphaFoldDB" id="D1CHF4"/>
<keyword evidence="1" id="KW-0812">Transmembrane</keyword>
<feature type="domain" description="DUF58" evidence="2">
    <location>
        <begin position="190"/>
        <end position="367"/>
    </location>
</feature>
<dbReference type="eggNOG" id="COG1721">
    <property type="taxonomic scope" value="Bacteria"/>
</dbReference>
<dbReference type="RefSeq" id="WP_012876206.1">
    <property type="nucleotide sequence ID" value="NC_013526.1"/>
</dbReference>
<sequence>MRNYLPVLVLIIGIVILLRISFFFTIVYFLVGLYVLSSLWTRRSVGHVAVARSFQERAFTGDEVRVTLRVTNTGVLPVSWLEVRDTIPGQLLASPFRPEVLSLGAHETWSREYSLRCRHRGYYLLGPCTLRSGDLLGMHQVYATVDRADRLIVYPRVVPLHQLQLPEHSPLAALPTRYPLFEDPNRTMGVRAYQRGDSPRRIHWSASARTGQLLVKQYQPAIARETLICLDMCEESYSVRRRYEAIELAVVTAASLANHVVVRQDLPAGLAVDAMDPLVEARQRLVLLPRSERGHLMSLLEVLARVEPIDEYSLGDLVTRATAELAWGSTVVVVTGGVNTRVVDTLLALKRGGLLVALVVVHPGESEQLVRRQAASIGIPMYHVWTERDLETWLPRTA</sequence>
<dbReference type="EMBL" id="CP001826">
    <property type="protein sequence ID" value="ACZ43175.1"/>
    <property type="molecule type" value="Genomic_DNA"/>
</dbReference>
<protein>
    <recommendedName>
        <fullName evidence="2">DUF58 domain-containing protein</fullName>
    </recommendedName>
</protein>
<evidence type="ECO:0000259" key="2">
    <source>
        <dbReference type="Pfam" id="PF01882"/>
    </source>
</evidence>
<gene>
    <name evidence="3" type="ordered locus">Tter_2276</name>
</gene>
<name>D1CHF4_THET1</name>
<dbReference type="PANTHER" id="PTHR34351">
    <property type="entry name" value="SLR1927 PROTEIN-RELATED"/>
    <property type="match status" value="1"/>
</dbReference>
<evidence type="ECO:0000313" key="3">
    <source>
        <dbReference type="EMBL" id="ACZ43175.1"/>
    </source>
</evidence>
<dbReference type="HOGENOM" id="CLU_026152_3_0_0"/>